<proteinExistence type="predicted"/>
<name>A0A6C0D777_9ZZZZ</name>
<organism evidence="1">
    <name type="scientific">viral metagenome</name>
    <dbReference type="NCBI Taxonomy" id="1070528"/>
    <lineage>
        <taxon>unclassified sequences</taxon>
        <taxon>metagenomes</taxon>
        <taxon>organismal metagenomes</taxon>
    </lineage>
</organism>
<dbReference type="AlphaFoldDB" id="A0A6C0D777"/>
<protein>
    <submittedName>
        <fullName evidence="1">Uncharacterized protein</fullName>
    </submittedName>
</protein>
<sequence length="84" mass="10257">MKFYAYIRNMAFAKYALEHTQNTNDDDDDDDDDDDIDKYMEGFLRDVGTYEIITELQPYHKYYDMFWCYVEIKEKWSVKLLSPL</sequence>
<evidence type="ECO:0000313" key="1">
    <source>
        <dbReference type="EMBL" id="QHT12323.1"/>
    </source>
</evidence>
<reference evidence="1" key="1">
    <citation type="journal article" date="2020" name="Nature">
        <title>Giant virus diversity and host interactions through global metagenomics.</title>
        <authorList>
            <person name="Schulz F."/>
            <person name="Roux S."/>
            <person name="Paez-Espino D."/>
            <person name="Jungbluth S."/>
            <person name="Walsh D.A."/>
            <person name="Denef V.J."/>
            <person name="McMahon K.D."/>
            <person name="Konstantinidis K.T."/>
            <person name="Eloe-Fadrosh E.A."/>
            <person name="Kyrpides N.C."/>
            <person name="Woyke T."/>
        </authorList>
    </citation>
    <scope>NUCLEOTIDE SEQUENCE</scope>
    <source>
        <strain evidence="1">GVMAG-M-3300023174-129</strain>
    </source>
</reference>
<accession>A0A6C0D777</accession>
<dbReference type="EMBL" id="MN739543">
    <property type="protein sequence ID" value="QHT12323.1"/>
    <property type="molecule type" value="Genomic_DNA"/>
</dbReference>